<dbReference type="EMBL" id="KZ857490">
    <property type="protein sequence ID" value="RDX42219.1"/>
    <property type="molecule type" value="Genomic_DNA"/>
</dbReference>
<name>A0A371CPJ9_9APHY</name>
<proteinExistence type="predicted"/>
<feature type="compositionally biased region" description="Polar residues" evidence="1">
    <location>
        <begin position="54"/>
        <end position="64"/>
    </location>
</feature>
<feature type="compositionally biased region" description="Low complexity" evidence="1">
    <location>
        <begin position="103"/>
        <end position="117"/>
    </location>
</feature>
<feature type="region of interest" description="Disordered" evidence="1">
    <location>
        <begin position="1"/>
        <end position="70"/>
    </location>
</feature>
<protein>
    <submittedName>
        <fullName evidence="2">Uncharacterized protein</fullName>
    </submittedName>
</protein>
<reference evidence="2 3" key="1">
    <citation type="journal article" date="2018" name="Biotechnol. Biofuels">
        <title>Integrative visual omics of the white-rot fungus Polyporus brumalis exposes the biotechnological potential of its oxidative enzymes for delignifying raw plant biomass.</title>
        <authorList>
            <person name="Miyauchi S."/>
            <person name="Rancon A."/>
            <person name="Drula E."/>
            <person name="Hage H."/>
            <person name="Chaduli D."/>
            <person name="Favel A."/>
            <person name="Grisel S."/>
            <person name="Henrissat B."/>
            <person name="Herpoel-Gimbert I."/>
            <person name="Ruiz-Duenas F.J."/>
            <person name="Chevret D."/>
            <person name="Hainaut M."/>
            <person name="Lin J."/>
            <person name="Wang M."/>
            <person name="Pangilinan J."/>
            <person name="Lipzen A."/>
            <person name="Lesage-Meessen L."/>
            <person name="Navarro D."/>
            <person name="Riley R."/>
            <person name="Grigoriev I.V."/>
            <person name="Zhou S."/>
            <person name="Raouche S."/>
            <person name="Rosso M.N."/>
        </authorList>
    </citation>
    <scope>NUCLEOTIDE SEQUENCE [LARGE SCALE GENOMIC DNA]</scope>
    <source>
        <strain evidence="2 3">BRFM 1820</strain>
    </source>
</reference>
<feature type="compositionally biased region" description="Polar residues" evidence="1">
    <location>
        <begin position="31"/>
        <end position="47"/>
    </location>
</feature>
<dbReference type="OrthoDB" id="2655894at2759"/>
<dbReference type="STRING" id="139420.A0A371CPJ9"/>
<dbReference type="Proteomes" id="UP000256964">
    <property type="component" value="Unassembled WGS sequence"/>
</dbReference>
<feature type="compositionally biased region" description="Low complexity" evidence="1">
    <location>
        <begin position="8"/>
        <end position="20"/>
    </location>
</feature>
<evidence type="ECO:0000313" key="3">
    <source>
        <dbReference type="Proteomes" id="UP000256964"/>
    </source>
</evidence>
<organism evidence="2 3">
    <name type="scientific">Lentinus brumalis</name>
    <dbReference type="NCBI Taxonomy" id="2498619"/>
    <lineage>
        <taxon>Eukaryota</taxon>
        <taxon>Fungi</taxon>
        <taxon>Dikarya</taxon>
        <taxon>Basidiomycota</taxon>
        <taxon>Agaricomycotina</taxon>
        <taxon>Agaricomycetes</taxon>
        <taxon>Polyporales</taxon>
        <taxon>Polyporaceae</taxon>
        <taxon>Lentinus</taxon>
    </lineage>
</organism>
<feature type="region of interest" description="Disordered" evidence="1">
    <location>
        <begin position="99"/>
        <end position="158"/>
    </location>
</feature>
<evidence type="ECO:0000313" key="2">
    <source>
        <dbReference type="EMBL" id="RDX42219.1"/>
    </source>
</evidence>
<keyword evidence="3" id="KW-1185">Reference proteome</keyword>
<evidence type="ECO:0000256" key="1">
    <source>
        <dbReference type="SAM" id="MobiDB-lite"/>
    </source>
</evidence>
<dbReference type="AlphaFoldDB" id="A0A371CPJ9"/>
<sequence length="335" mass="37585">MKRAKEGLPPFLTSFSLPLPVASTTRRLKSNPITGSIKDTNMSNRPTSPLPTIERSSSPQQTPDVNPRGPVQLANRELEATRECERQVGLNKEGAISRIDPALSLQQRSPSVPSSSSHRQIHKRARSTSPSDRTAERSRRSGGSRPPSKKTKPDTSFAWTSASRAIEKGLRPELQETLRLLRIYAVDIEFAKSDLLNSAGVPEFPEAEWTNVLLGRAVDLEHVLREQYPLGRLNSHGALVPAKLETSSDWITAWFPVAAAVAYAFPHRQKELKNYELHLLELFTAVHESLQHRVINYDRAVRRRVASRRDIMLTDHFDLHSMMVQYIYDTGASAV</sequence>
<accession>A0A371CPJ9</accession>
<gene>
    <name evidence="2" type="ORF">OH76DRAFT_1422658</name>
</gene>